<dbReference type="Pfam" id="PF00205">
    <property type="entry name" value="TPP_enzyme_M"/>
    <property type="match status" value="1"/>
</dbReference>
<organism evidence="2 3">
    <name type="scientific">Enterobacter hormaechei</name>
    <dbReference type="NCBI Taxonomy" id="158836"/>
    <lineage>
        <taxon>Bacteria</taxon>
        <taxon>Pseudomonadati</taxon>
        <taxon>Pseudomonadota</taxon>
        <taxon>Gammaproteobacteria</taxon>
        <taxon>Enterobacterales</taxon>
        <taxon>Enterobacteriaceae</taxon>
        <taxon>Enterobacter</taxon>
        <taxon>Enterobacter cloacae complex</taxon>
    </lineage>
</organism>
<proteinExistence type="predicted"/>
<evidence type="ECO:0000259" key="1">
    <source>
        <dbReference type="Pfam" id="PF00205"/>
    </source>
</evidence>
<dbReference type="Proteomes" id="UP000476281">
    <property type="component" value="Unassembled WGS sequence"/>
</dbReference>
<evidence type="ECO:0000313" key="2">
    <source>
        <dbReference type="EMBL" id="KAB2417834.1"/>
    </source>
</evidence>
<dbReference type="PANTHER" id="PTHR42981:SF2">
    <property type="entry name" value="PYRUVATE DEHYDROGENASE [UBIQUINONE]"/>
    <property type="match status" value="1"/>
</dbReference>
<feature type="non-terminal residue" evidence="2">
    <location>
        <position position="1"/>
    </location>
</feature>
<dbReference type="EMBL" id="WBSZ01002984">
    <property type="protein sequence ID" value="KAB2417834.1"/>
    <property type="molecule type" value="Genomic_DNA"/>
</dbReference>
<dbReference type="GO" id="GO:0030976">
    <property type="term" value="F:thiamine pyrophosphate binding"/>
    <property type="evidence" value="ECO:0007669"/>
    <property type="project" value="InterPro"/>
</dbReference>
<evidence type="ECO:0000313" key="3">
    <source>
        <dbReference type="Proteomes" id="UP000476281"/>
    </source>
</evidence>
<accession>A0A6L3X593</accession>
<dbReference type="InterPro" id="IPR012000">
    <property type="entry name" value="Thiamin_PyroP_enz_cen_dom"/>
</dbReference>
<dbReference type="AlphaFoldDB" id="A0A6L3X593"/>
<feature type="domain" description="Thiamine pyrophosphate enzyme central" evidence="1">
    <location>
        <begin position="46"/>
        <end position="87"/>
    </location>
</feature>
<reference evidence="2 3" key="1">
    <citation type="submission" date="2019-09" db="EMBL/GenBank/DDBJ databases">
        <title>Reversal of blaTEM antimicrobial resistance by CRISPR-Cas9 in clinical E. coli and other Enterobacteriaceae strains.</title>
        <authorList>
            <person name="Tagliaferri T."/>
            <person name="Guimaraes N."/>
            <person name="Pereira M."/>
            <person name="Felicori L."/>
            <person name="Horz H.-P."/>
            <person name="Santos S."/>
            <person name="Mendes T."/>
        </authorList>
    </citation>
    <scope>NUCLEOTIDE SEQUENCE [LARGE SCALE GENOMIC DNA]</scope>
    <source>
        <strain evidence="2 3">E2_blaTEM_MG</strain>
    </source>
</reference>
<protein>
    <recommendedName>
        <fullName evidence="1">Thiamine pyrophosphate enzyme central domain-containing protein</fullName>
    </recommendedName>
</protein>
<dbReference type="PANTHER" id="PTHR42981">
    <property type="entry name" value="PYRUVATE DEHYDROGENASE [UBIQUINONE]"/>
    <property type="match status" value="1"/>
</dbReference>
<name>A0A6L3X593_9ENTR</name>
<dbReference type="GO" id="GO:0000287">
    <property type="term" value="F:magnesium ion binding"/>
    <property type="evidence" value="ECO:0007669"/>
    <property type="project" value="InterPro"/>
</dbReference>
<dbReference type="SUPFAM" id="SSF52467">
    <property type="entry name" value="DHS-like NAD/FAD-binding domain"/>
    <property type="match status" value="1"/>
</dbReference>
<dbReference type="Gene3D" id="3.40.50.1220">
    <property type="entry name" value="TPP-binding domain"/>
    <property type="match status" value="1"/>
</dbReference>
<feature type="non-terminal residue" evidence="2">
    <location>
        <position position="87"/>
    </location>
</feature>
<dbReference type="InterPro" id="IPR029035">
    <property type="entry name" value="DHS-like_NAD/FAD-binding_dom"/>
</dbReference>
<sequence length="87" mass="9221">RKAILNRGVSVVVLPGDVALKAAPETATTHWYSAPQPTITPAEEELKKLAQLLRYSSNIALMCGSGCAGAHKELVEFAGKLKAPVVH</sequence>
<gene>
    <name evidence="2" type="ORF">F9C29_36335</name>
</gene>
<dbReference type="InterPro" id="IPR047211">
    <property type="entry name" value="POXB-like"/>
</dbReference>
<comment type="caution">
    <text evidence="2">The sequence shown here is derived from an EMBL/GenBank/DDBJ whole genome shotgun (WGS) entry which is preliminary data.</text>
</comment>